<dbReference type="Gene3D" id="1.10.10.10">
    <property type="entry name" value="Winged helix-like DNA-binding domain superfamily/Winged helix DNA-binding domain"/>
    <property type="match status" value="1"/>
</dbReference>
<dbReference type="Proteomes" id="UP001292084">
    <property type="component" value="Unassembled WGS sequence"/>
</dbReference>
<dbReference type="SMART" id="SM00345">
    <property type="entry name" value="HTH_GNTR"/>
    <property type="match status" value="1"/>
</dbReference>
<dbReference type="EMBL" id="JAXQNN010000001">
    <property type="protein sequence ID" value="MDZ5711395.1"/>
    <property type="molecule type" value="Genomic_DNA"/>
</dbReference>
<proteinExistence type="predicted"/>
<comment type="caution">
    <text evidence="5">The sequence shown here is derived from an EMBL/GenBank/DDBJ whole genome shotgun (WGS) entry which is preliminary data.</text>
</comment>
<feature type="domain" description="HTH gntR-type" evidence="4">
    <location>
        <begin position="14"/>
        <end position="82"/>
    </location>
</feature>
<evidence type="ECO:0000313" key="5">
    <source>
        <dbReference type="EMBL" id="MDZ5711395.1"/>
    </source>
</evidence>
<keyword evidence="6" id="KW-1185">Reference proteome</keyword>
<dbReference type="Gene3D" id="3.40.1410.10">
    <property type="entry name" value="Chorismate lyase-like"/>
    <property type="match status" value="1"/>
</dbReference>
<dbReference type="RefSeq" id="WP_322420401.1">
    <property type="nucleotide sequence ID" value="NZ_JAXQNN010000001.1"/>
</dbReference>
<dbReference type="PANTHER" id="PTHR44846:SF1">
    <property type="entry name" value="MANNOSYL-D-GLYCERATE TRANSPORT_METABOLISM SYSTEM REPRESSOR MNGR-RELATED"/>
    <property type="match status" value="1"/>
</dbReference>
<dbReference type="CDD" id="cd07377">
    <property type="entry name" value="WHTH_GntR"/>
    <property type="match status" value="1"/>
</dbReference>
<dbReference type="InterPro" id="IPR000524">
    <property type="entry name" value="Tscrpt_reg_HTH_GntR"/>
</dbReference>
<dbReference type="SUPFAM" id="SSF64288">
    <property type="entry name" value="Chorismate lyase-like"/>
    <property type="match status" value="1"/>
</dbReference>
<evidence type="ECO:0000259" key="4">
    <source>
        <dbReference type="PROSITE" id="PS50949"/>
    </source>
</evidence>
<accession>A0ABU5KJF7</accession>
<dbReference type="InterPro" id="IPR028978">
    <property type="entry name" value="Chorismate_lyase_/UTRA_dom_sf"/>
</dbReference>
<dbReference type="SMART" id="SM00866">
    <property type="entry name" value="UTRA"/>
    <property type="match status" value="1"/>
</dbReference>
<reference evidence="5 6" key="1">
    <citation type="submission" date="2023-12" db="EMBL/GenBank/DDBJ databases">
        <title>Jeotgalibacillus haloalkaliphilus sp. nov., a novel salt-tolerant bacteria, isolated from the estuary of the Fenhe River into the Yellow River.</title>
        <authorList>
            <person name="Li Y."/>
        </authorList>
    </citation>
    <scope>NUCLEOTIDE SEQUENCE [LARGE SCALE GENOMIC DNA]</scope>
    <source>
        <strain evidence="5 6">HH7-29</strain>
    </source>
</reference>
<sequence>MARPPNMLDATSGEALYLQVKDILISRIEQKIWNAGDLIPTEQELMKEFDVSRTTIRQAISILVQENLLEKKQGRGTIVRPSLIVGSLKKLKGFAEEVMDRGMQPRSKLIRAQKTNALFEEKSILGVPEDGYIYLVERVRFADDIPLAVERSCWPPHIGEILMNEDLDNAHFYEILERNGIFLNRAKDKISAINATVHEADLLGIRPGEALLEMSRLSFGLNEKPLELTKTKYRSDQYHYTIDLHR</sequence>
<protein>
    <submittedName>
        <fullName evidence="5">GntR family transcriptional regulator</fullName>
    </submittedName>
</protein>
<dbReference type="InterPro" id="IPR036388">
    <property type="entry name" value="WH-like_DNA-bd_sf"/>
</dbReference>
<keyword evidence="3" id="KW-0804">Transcription</keyword>
<dbReference type="InterPro" id="IPR011663">
    <property type="entry name" value="UTRA"/>
</dbReference>
<evidence type="ECO:0000256" key="3">
    <source>
        <dbReference type="ARBA" id="ARBA00023163"/>
    </source>
</evidence>
<evidence type="ECO:0000256" key="1">
    <source>
        <dbReference type="ARBA" id="ARBA00023015"/>
    </source>
</evidence>
<organism evidence="5 6">
    <name type="scientific">Jeotgalibacillus haloalkalitolerans</name>
    <dbReference type="NCBI Taxonomy" id="3104292"/>
    <lineage>
        <taxon>Bacteria</taxon>
        <taxon>Bacillati</taxon>
        <taxon>Bacillota</taxon>
        <taxon>Bacilli</taxon>
        <taxon>Bacillales</taxon>
        <taxon>Caryophanaceae</taxon>
        <taxon>Jeotgalibacillus</taxon>
    </lineage>
</organism>
<dbReference type="PRINTS" id="PR00035">
    <property type="entry name" value="HTHGNTR"/>
</dbReference>
<dbReference type="InterPro" id="IPR050679">
    <property type="entry name" value="Bact_HTH_transcr_reg"/>
</dbReference>
<evidence type="ECO:0000256" key="2">
    <source>
        <dbReference type="ARBA" id="ARBA00023125"/>
    </source>
</evidence>
<dbReference type="PANTHER" id="PTHR44846">
    <property type="entry name" value="MANNOSYL-D-GLYCERATE TRANSPORT/METABOLISM SYSTEM REPRESSOR MNGR-RELATED"/>
    <property type="match status" value="1"/>
</dbReference>
<keyword evidence="1" id="KW-0805">Transcription regulation</keyword>
<dbReference type="Pfam" id="PF07702">
    <property type="entry name" value="UTRA"/>
    <property type="match status" value="1"/>
</dbReference>
<keyword evidence="2" id="KW-0238">DNA-binding</keyword>
<dbReference type="InterPro" id="IPR036390">
    <property type="entry name" value="WH_DNA-bd_sf"/>
</dbReference>
<dbReference type="PROSITE" id="PS50949">
    <property type="entry name" value="HTH_GNTR"/>
    <property type="match status" value="1"/>
</dbReference>
<dbReference type="SUPFAM" id="SSF46785">
    <property type="entry name" value="Winged helix' DNA-binding domain"/>
    <property type="match status" value="1"/>
</dbReference>
<name>A0ABU5KJF7_9BACL</name>
<evidence type="ECO:0000313" key="6">
    <source>
        <dbReference type="Proteomes" id="UP001292084"/>
    </source>
</evidence>
<gene>
    <name evidence="5" type="ORF">UFB30_04125</name>
</gene>
<dbReference type="Pfam" id="PF00392">
    <property type="entry name" value="GntR"/>
    <property type="match status" value="1"/>
</dbReference>